<dbReference type="Pfam" id="PF12776">
    <property type="entry name" value="Myb_DNA-bind_3"/>
    <property type="match status" value="2"/>
</dbReference>
<evidence type="ECO:0000313" key="3">
    <source>
        <dbReference type="EMBL" id="KAF9604284.1"/>
    </source>
</evidence>
<evidence type="ECO:0008006" key="5">
    <source>
        <dbReference type="Google" id="ProtNLM"/>
    </source>
</evidence>
<evidence type="ECO:0000259" key="1">
    <source>
        <dbReference type="Pfam" id="PF12776"/>
    </source>
</evidence>
<gene>
    <name evidence="3" type="ORF">IFM89_005610</name>
</gene>
<dbReference type="InterPro" id="IPR024752">
    <property type="entry name" value="Myb/SANT-like_dom"/>
</dbReference>
<feature type="non-terminal residue" evidence="3">
    <location>
        <position position="585"/>
    </location>
</feature>
<reference evidence="3 4" key="1">
    <citation type="submission" date="2020-10" db="EMBL/GenBank/DDBJ databases">
        <title>The Coptis chinensis genome and diversification of protoberbering-type alkaloids.</title>
        <authorList>
            <person name="Wang B."/>
            <person name="Shu S."/>
            <person name="Song C."/>
            <person name="Liu Y."/>
        </authorList>
    </citation>
    <scope>NUCLEOTIDE SEQUENCE [LARGE SCALE GENOMIC DNA]</scope>
    <source>
        <strain evidence="3">HL-2020</strain>
        <tissue evidence="3">Leaf</tissue>
    </source>
</reference>
<proteinExistence type="predicted"/>
<dbReference type="InterPro" id="IPR056253">
    <property type="entry name" value="At2g29880-like_C"/>
</dbReference>
<sequence length="585" mass="66885">EMVDTGVEAPGSSGVLRTIWTTAMDRYFIDLMLEQVGRGYRADGHLFSKRAWRHMTMLFNEKFHLQYSRDHLKNRHKTLRRIYRAVKSLLEQNGFTWDETQHMVTADDRVWSNYTKAHPEARSYRTKSIPHFSDMCKIFQDASIGGYNDSTHRRIYNSDVQGTKIGGMVGGLQSSPISVAPEDLMDDEQRLVSSLDRIVDEQQLTMQSTSFLSPNHGMVDMLHEMVTLDTASANGKQDNTSENALDACSGSRSRTYWQPPMDSYFIELMLEQVHQGNQFDGTFRKHAWINMTELFNEKFGYKYDLVVLKNRYKTLKRQFTALKILLDQKGFVWDDARQMVTADDHICHDYIKVHPDAKQYITRPLPHFHDLSVIFKDVIIGEGFSDPAYNVDEQNEVLRIETGRTLGVQQSLIMTSSHGGPTNAVEESSSHLGGDIDIFGRKNKRQFAAPSTCQNSKRPQRMLNEDTMVELSHLGGDRIVSDKQSRHRTLSCQPSSILHGSSNEAMVNAIREMAAVVSSISDKRTEYNNTTSTEDVIHALQATPDIDDDLILDACDLLEDDKKAKTFLSLDLRLRKKWLMRKLRP</sequence>
<dbReference type="PANTHER" id="PTHR46929:SF33">
    <property type="entry name" value="L10-INTERACTING MYB DOMAIN-CONTAINING PROTEIN-LIKE ISOFORM X1"/>
    <property type="match status" value="1"/>
</dbReference>
<name>A0A835LUZ1_9MAGN</name>
<dbReference type="EMBL" id="JADFTS010000005">
    <property type="protein sequence ID" value="KAF9604284.1"/>
    <property type="molecule type" value="Genomic_DNA"/>
</dbReference>
<dbReference type="Pfam" id="PF24769">
    <property type="entry name" value="At2g29880_C"/>
    <property type="match status" value="1"/>
</dbReference>
<organism evidence="3 4">
    <name type="scientific">Coptis chinensis</name>
    <dbReference type="NCBI Taxonomy" id="261450"/>
    <lineage>
        <taxon>Eukaryota</taxon>
        <taxon>Viridiplantae</taxon>
        <taxon>Streptophyta</taxon>
        <taxon>Embryophyta</taxon>
        <taxon>Tracheophyta</taxon>
        <taxon>Spermatophyta</taxon>
        <taxon>Magnoliopsida</taxon>
        <taxon>Ranunculales</taxon>
        <taxon>Ranunculaceae</taxon>
        <taxon>Coptidoideae</taxon>
        <taxon>Coptis</taxon>
    </lineage>
</organism>
<comment type="caution">
    <text evidence="3">The sequence shown here is derived from an EMBL/GenBank/DDBJ whole genome shotgun (WGS) entry which is preliminary data.</text>
</comment>
<feature type="domain" description="At2g29880-like C-terminal" evidence="2">
    <location>
        <begin position="538"/>
        <end position="582"/>
    </location>
</feature>
<feature type="domain" description="Myb/SANT-like" evidence="1">
    <location>
        <begin position="20"/>
        <end position="114"/>
    </location>
</feature>
<keyword evidence="4" id="KW-1185">Reference proteome</keyword>
<evidence type="ECO:0000259" key="2">
    <source>
        <dbReference type="Pfam" id="PF24769"/>
    </source>
</evidence>
<protein>
    <recommendedName>
        <fullName evidence="5">Myb/SANT-like domain-containing protein</fullName>
    </recommendedName>
</protein>
<dbReference type="OrthoDB" id="1937145at2759"/>
<dbReference type="PANTHER" id="PTHR46929">
    <property type="entry name" value="EXPRESSED PROTEIN"/>
    <property type="match status" value="1"/>
</dbReference>
<feature type="domain" description="Myb/SANT-like" evidence="1">
    <location>
        <begin position="256"/>
        <end position="349"/>
    </location>
</feature>
<dbReference type="Proteomes" id="UP000631114">
    <property type="component" value="Unassembled WGS sequence"/>
</dbReference>
<dbReference type="AlphaFoldDB" id="A0A835LUZ1"/>
<accession>A0A835LUZ1</accession>
<evidence type="ECO:0000313" key="4">
    <source>
        <dbReference type="Proteomes" id="UP000631114"/>
    </source>
</evidence>